<dbReference type="PROSITE" id="PS01028">
    <property type="entry name" value="DEHYDROQUINASE_I"/>
    <property type="match status" value="1"/>
</dbReference>
<evidence type="ECO:0000313" key="7">
    <source>
        <dbReference type="Proteomes" id="UP000040453"/>
    </source>
</evidence>
<comment type="function">
    <text evidence="5">Involved in the third step of the chorismate pathway, which leads to the biosynthesis of aromatic amino acids. Catalyzes the cis-dehydration of 3-dehydroquinate (DHQ) and introduces the first double bond of the aromatic ring to yield 3-dehydroshikimate.</text>
</comment>
<keyword evidence="2 5" id="KW-0057">Aromatic amino acid biosynthesis</keyword>
<dbReference type="Pfam" id="PF01487">
    <property type="entry name" value="DHquinase_I"/>
    <property type="match status" value="1"/>
</dbReference>
<feature type="binding site" evidence="5">
    <location>
        <position position="213"/>
    </location>
    <ligand>
        <name>3-dehydroquinate</name>
        <dbReference type="ChEBI" id="CHEBI:32364"/>
    </ligand>
</feature>
<dbReference type="Proteomes" id="UP000040453">
    <property type="component" value="Unassembled WGS sequence"/>
</dbReference>
<dbReference type="NCBIfam" id="TIGR01093">
    <property type="entry name" value="aroD"/>
    <property type="match status" value="1"/>
</dbReference>
<evidence type="ECO:0000256" key="5">
    <source>
        <dbReference type="HAMAP-Rule" id="MF_00214"/>
    </source>
</evidence>
<comment type="catalytic activity">
    <reaction evidence="1 5">
        <text>3-dehydroquinate = 3-dehydroshikimate + H2O</text>
        <dbReference type="Rhea" id="RHEA:21096"/>
        <dbReference type="ChEBI" id="CHEBI:15377"/>
        <dbReference type="ChEBI" id="CHEBI:16630"/>
        <dbReference type="ChEBI" id="CHEBI:32364"/>
        <dbReference type="EC" id="4.2.1.10"/>
    </reaction>
</comment>
<feature type="active site" description="Proton donor/acceptor" evidence="5">
    <location>
        <position position="144"/>
    </location>
</feature>
<reference evidence="6 7" key="1">
    <citation type="submission" date="2014-11" db="EMBL/GenBank/DDBJ databases">
        <authorList>
            <person name="Urmite Genomes Urmite Genomes"/>
        </authorList>
    </citation>
    <scope>NUCLEOTIDE SEQUENCE [LARGE SCALE GENOMIC DNA]</scope>
    <source>
        <strain evidence="6 7">Oc5</strain>
    </source>
</reference>
<accession>A0A0A1MRS6</accession>
<dbReference type="InterPro" id="IPR050146">
    <property type="entry name" value="Type-I_3-dehydroquinase"/>
</dbReference>
<evidence type="ECO:0000256" key="2">
    <source>
        <dbReference type="ARBA" id="ARBA00023141"/>
    </source>
</evidence>
<feature type="binding site" evidence="5">
    <location>
        <position position="83"/>
    </location>
    <ligand>
        <name>3-dehydroquinate</name>
        <dbReference type="ChEBI" id="CHEBI:32364"/>
    </ligand>
</feature>
<keyword evidence="3 5" id="KW-0456">Lyase</keyword>
<evidence type="ECO:0000256" key="4">
    <source>
        <dbReference type="ARBA" id="ARBA00023270"/>
    </source>
</evidence>
<comment type="caution">
    <text evidence="5">Lacks conserved residue(s) required for the propagation of feature annotation.</text>
</comment>
<feature type="binding site" evidence="5">
    <location>
        <position position="236"/>
    </location>
    <ligand>
        <name>3-dehydroquinate</name>
        <dbReference type="ChEBI" id="CHEBI:32364"/>
    </ligand>
</feature>
<keyword evidence="5" id="KW-0028">Amino-acid biosynthesis</keyword>
<keyword evidence="7" id="KW-1185">Reference proteome</keyword>
<evidence type="ECO:0000256" key="1">
    <source>
        <dbReference type="ARBA" id="ARBA00001864"/>
    </source>
</evidence>
<name>A0A0A1MRS6_9BACI</name>
<dbReference type="PANTHER" id="PTHR43699:SF1">
    <property type="entry name" value="3-DEHYDROQUINATE DEHYDRATASE"/>
    <property type="match status" value="1"/>
</dbReference>
<organism evidence="6 7">
    <name type="scientific">Oceanobacillus oncorhynchi</name>
    <dbReference type="NCBI Taxonomy" id="545501"/>
    <lineage>
        <taxon>Bacteria</taxon>
        <taxon>Bacillati</taxon>
        <taxon>Bacillota</taxon>
        <taxon>Bacilli</taxon>
        <taxon>Bacillales</taxon>
        <taxon>Bacillaceae</taxon>
        <taxon>Oceanobacillus</taxon>
    </lineage>
</organism>
<gene>
    <name evidence="6" type="primary">aroD_2</name>
    <name evidence="5" type="synonym">aroD</name>
    <name evidence="6" type="ORF">BN997_02142</name>
</gene>
<dbReference type="FunFam" id="3.20.20.70:FF:000047">
    <property type="entry name" value="3-dehydroquinate dehydratase"/>
    <property type="match status" value="1"/>
</dbReference>
<dbReference type="InterPro" id="IPR018508">
    <property type="entry name" value="3-dehydroquinate_DH_AS"/>
</dbReference>
<dbReference type="HAMAP" id="MF_00214">
    <property type="entry name" value="AroD"/>
    <property type="match status" value="1"/>
</dbReference>
<dbReference type="PANTHER" id="PTHR43699">
    <property type="entry name" value="3-DEHYDROQUINATE DEHYDRATASE"/>
    <property type="match status" value="1"/>
</dbReference>
<dbReference type="EC" id="4.2.1.10" evidence="5"/>
<dbReference type="CDD" id="cd00502">
    <property type="entry name" value="DHQase_I"/>
    <property type="match status" value="1"/>
</dbReference>
<comment type="similarity">
    <text evidence="5">Belongs to the type-I 3-dehydroquinase family.</text>
</comment>
<protein>
    <recommendedName>
        <fullName evidence="5">3-dehydroquinate dehydratase</fullName>
        <shortName evidence="5">3-dehydroquinase</shortName>
        <ecNumber evidence="5">4.2.1.10</ecNumber>
    </recommendedName>
    <alternativeName>
        <fullName evidence="5">Type I DHQase</fullName>
    </alternativeName>
    <alternativeName>
        <fullName evidence="5">Type I dehydroquinase</fullName>
        <shortName evidence="5">DHQ1</shortName>
    </alternativeName>
</protein>
<dbReference type="STRING" id="545501.BN997_02142"/>
<dbReference type="GO" id="GO:0009423">
    <property type="term" value="P:chorismate biosynthetic process"/>
    <property type="evidence" value="ECO:0007669"/>
    <property type="project" value="UniProtKB-UniRule"/>
</dbReference>
<dbReference type="SUPFAM" id="SSF51569">
    <property type="entry name" value="Aldolase"/>
    <property type="match status" value="1"/>
</dbReference>
<dbReference type="Gene3D" id="3.20.20.70">
    <property type="entry name" value="Aldolase class I"/>
    <property type="match status" value="1"/>
</dbReference>
<dbReference type="OrthoDB" id="9813659at2"/>
<comment type="subunit">
    <text evidence="5">Homodimer.</text>
</comment>
<evidence type="ECO:0000256" key="3">
    <source>
        <dbReference type="ARBA" id="ARBA00023239"/>
    </source>
</evidence>
<comment type="pathway">
    <text evidence="5">Metabolic intermediate biosynthesis; chorismate biosynthesis; chorismate from D-erythrose 4-phosphate and phosphoenolpyruvate: step 3/7.</text>
</comment>
<sequence>MTEALTIRNVTLGEGKPSICIPLTSSNKAALMEEVERYQQEGADVVEWRADIFEEVENHTAVEQMLKDLTAVLKGIPLIFTFRSHQEGGEKKISKADYIALNQFVIQTGLADLVDVELYQGEDAVKNLISAAHQQHTYVIVSNHDFQKTPPKSEIVRRLKWAEELGGDILKIAVMPNQTADVLELLTATNEMKEYTTKPMITMAMGPLGVISRLSGQVFGSVLTFGAGERTSAPGQVPVQELRQVLEVIEKSMDVS</sequence>
<dbReference type="AlphaFoldDB" id="A0A0A1MRS6"/>
<dbReference type="EMBL" id="CDGG01000001">
    <property type="protein sequence ID" value="CEI82282.1"/>
    <property type="molecule type" value="Genomic_DNA"/>
</dbReference>
<dbReference type="RefSeq" id="WP_042531995.1">
    <property type="nucleotide sequence ID" value="NZ_CAXOIH010000014.1"/>
</dbReference>
<dbReference type="UniPathway" id="UPA00053">
    <property type="reaction ID" value="UER00086"/>
</dbReference>
<dbReference type="InterPro" id="IPR001381">
    <property type="entry name" value="DHquinase_I"/>
</dbReference>
<feature type="binding site" evidence="5">
    <location>
        <begin position="47"/>
        <end position="49"/>
    </location>
    <ligand>
        <name>3-dehydroquinate</name>
        <dbReference type="ChEBI" id="CHEBI:32364"/>
    </ligand>
</feature>
<dbReference type="GO" id="GO:0046279">
    <property type="term" value="P:3,4-dihydroxybenzoate biosynthetic process"/>
    <property type="evidence" value="ECO:0007669"/>
    <property type="project" value="TreeGrafter"/>
</dbReference>
<feature type="active site" description="Schiff-base intermediate with substrate" evidence="5">
    <location>
        <position position="171"/>
    </location>
</feature>
<keyword evidence="4 5" id="KW-0704">Schiff base</keyword>
<dbReference type="GO" id="GO:0008652">
    <property type="term" value="P:amino acid biosynthetic process"/>
    <property type="evidence" value="ECO:0007669"/>
    <property type="project" value="UniProtKB-KW"/>
</dbReference>
<feature type="binding site" evidence="5">
    <location>
        <position position="232"/>
    </location>
    <ligand>
        <name>3-dehydroquinate</name>
        <dbReference type="ChEBI" id="CHEBI:32364"/>
    </ligand>
</feature>
<proteinExistence type="inferred from homology"/>
<evidence type="ECO:0000313" key="6">
    <source>
        <dbReference type="EMBL" id="CEI82282.1"/>
    </source>
</evidence>
<dbReference type="GO" id="GO:0009073">
    <property type="term" value="P:aromatic amino acid family biosynthetic process"/>
    <property type="evidence" value="ECO:0007669"/>
    <property type="project" value="UniProtKB-KW"/>
</dbReference>
<dbReference type="InterPro" id="IPR013785">
    <property type="entry name" value="Aldolase_TIM"/>
</dbReference>
<dbReference type="GO" id="GO:0003855">
    <property type="term" value="F:3-dehydroquinate dehydratase activity"/>
    <property type="evidence" value="ECO:0007669"/>
    <property type="project" value="UniProtKB-UniRule"/>
</dbReference>